<keyword evidence="1" id="KW-0175">Coiled coil</keyword>
<feature type="coiled-coil region" evidence="1">
    <location>
        <begin position="27"/>
        <end position="54"/>
    </location>
</feature>
<dbReference type="OrthoDB" id="4753599at2"/>
<dbReference type="EMBL" id="LQPE01000005">
    <property type="protein sequence ID" value="ORW11888.1"/>
    <property type="molecule type" value="Genomic_DNA"/>
</dbReference>
<protein>
    <recommendedName>
        <fullName evidence="4">Antitoxin</fullName>
    </recommendedName>
</protein>
<name>A0A1X1YLA6_9MYCO</name>
<dbReference type="RefSeq" id="WP_045375978.1">
    <property type="nucleotide sequence ID" value="NZ_BBKA01000031.1"/>
</dbReference>
<dbReference type="AlphaFoldDB" id="A0A1X1YLA6"/>
<comment type="caution">
    <text evidence="2">The sequence shown here is derived from an EMBL/GenBank/DDBJ whole genome shotgun (WGS) entry which is preliminary data.</text>
</comment>
<evidence type="ECO:0000256" key="1">
    <source>
        <dbReference type="SAM" id="Coils"/>
    </source>
</evidence>
<proteinExistence type="predicted"/>
<dbReference type="InterPro" id="IPR019239">
    <property type="entry name" value="VapB_antitoxin"/>
</dbReference>
<evidence type="ECO:0000313" key="3">
    <source>
        <dbReference type="Proteomes" id="UP000193487"/>
    </source>
</evidence>
<evidence type="ECO:0008006" key="4">
    <source>
        <dbReference type="Google" id="ProtNLM"/>
    </source>
</evidence>
<gene>
    <name evidence="2" type="ORF">AWC14_18335</name>
</gene>
<sequence length="75" mass="8392">MPKRTTIEIDGDLLARAKRALGLPTTRATVEEALRQAAAQAESAHDERAAKQRQYLDSLSQRVDVDVLGSEEMWR</sequence>
<dbReference type="Pfam" id="PF09957">
    <property type="entry name" value="VapB_antitoxin"/>
    <property type="match status" value="1"/>
</dbReference>
<reference evidence="2 3" key="1">
    <citation type="submission" date="2016-01" db="EMBL/GenBank/DDBJ databases">
        <title>The new phylogeny of the genus Mycobacterium.</title>
        <authorList>
            <person name="Tarcisio F."/>
            <person name="Conor M."/>
            <person name="Antonella G."/>
            <person name="Elisabetta G."/>
            <person name="Giulia F.S."/>
            <person name="Sara T."/>
            <person name="Anna F."/>
            <person name="Clotilde B."/>
            <person name="Roberto B."/>
            <person name="Veronica D.S."/>
            <person name="Fabio R."/>
            <person name="Monica P."/>
            <person name="Olivier J."/>
            <person name="Enrico T."/>
            <person name="Nicola S."/>
        </authorList>
    </citation>
    <scope>NUCLEOTIDE SEQUENCE [LARGE SCALE GENOMIC DNA]</scope>
    <source>
        <strain evidence="2 3">DSM 45166</strain>
    </source>
</reference>
<keyword evidence="3" id="KW-1185">Reference proteome</keyword>
<dbReference type="Proteomes" id="UP000193487">
    <property type="component" value="Unassembled WGS sequence"/>
</dbReference>
<evidence type="ECO:0000313" key="2">
    <source>
        <dbReference type="EMBL" id="ORW11888.1"/>
    </source>
</evidence>
<organism evidence="2 3">
    <name type="scientific">Mycobacterium kyorinense</name>
    <dbReference type="NCBI Taxonomy" id="487514"/>
    <lineage>
        <taxon>Bacteria</taxon>
        <taxon>Bacillati</taxon>
        <taxon>Actinomycetota</taxon>
        <taxon>Actinomycetes</taxon>
        <taxon>Mycobacteriales</taxon>
        <taxon>Mycobacteriaceae</taxon>
        <taxon>Mycobacterium</taxon>
    </lineage>
</organism>
<accession>A0A1X1YLA6</accession>